<dbReference type="Pfam" id="PF00092">
    <property type="entry name" value="VWA"/>
    <property type="match status" value="1"/>
</dbReference>
<dbReference type="Proteomes" id="UP000269331">
    <property type="component" value="Chromosome"/>
</dbReference>
<evidence type="ECO:0000256" key="2">
    <source>
        <dbReference type="ARBA" id="ARBA00022525"/>
    </source>
</evidence>
<name>A0A2Z5U5R0_9STRE</name>
<gene>
    <name evidence="8" type="ORF">SR187_9610</name>
</gene>
<evidence type="ECO:0000256" key="5">
    <source>
        <dbReference type="SAM" id="MobiDB-lite"/>
    </source>
</evidence>
<dbReference type="CDD" id="cd00198">
    <property type="entry name" value="vWFA"/>
    <property type="match status" value="1"/>
</dbReference>
<dbReference type="PANTHER" id="PTHR24216">
    <property type="entry name" value="PAXILLIN-RELATED"/>
    <property type="match status" value="1"/>
</dbReference>
<dbReference type="SMART" id="SM00327">
    <property type="entry name" value="VWA"/>
    <property type="match status" value="1"/>
</dbReference>
<keyword evidence="2" id="KW-0964">Secreted</keyword>
<feature type="region of interest" description="Disordered" evidence="5">
    <location>
        <begin position="19"/>
        <end position="73"/>
    </location>
</feature>
<dbReference type="InterPro" id="IPR019931">
    <property type="entry name" value="LPXTG_anchor"/>
</dbReference>
<dbReference type="KEGG" id="srq:SR187_9610"/>
<evidence type="ECO:0000259" key="7">
    <source>
        <dbReference type="PROSITE" id="PS50234"/>
    </source>
</evidence>
<feature type="compositionally biased region" description="Low complexity" evidence="5">
    <location>
        <begin position="21"/>
        <end position="41"/>
    </location>
</feature>
<feature type="region of interest" description="Disordered" evidence="5">
    <location>
        <begin position="683"/>
        <end position="901"/>
    </location>
</feature>
<dbReference type="NCBIfam" id="TIGR01167">
    <property type="entry name" value="LPXTG_anchor"/>
    <property type="match status" value="1"/>
</dbReference>
<feature type="compositionally biased region" description="Basic and acidic residues" evidence="5">
    <location>
        <begin position="750"/>
        <end position="795"/>
    </location>
</feature>
<keyword evidence="4" id="KW-0572">Peptidoglycan-anchor</keyword>
<feature type="compositionally biased region" description="Polar residues" evidence="5">
    <location>
        <begin position="42"/>
        <end position="67"/>
    </location>
</feature>
<dbReference type="AlphaFoldDB" id="A0A2Z5U5R0"/>
<accession>A0A2Z5U5R0</accession>
<dbReference type="NCBIfam" id="NF040483">
    <property type="entry name" value="serum_opaci_fac"/>
    <property type="match status" value="1"/>
</dbReference>
<dbReference type="PANTHER" id="PTHR24216:SF65">
    <property type="entry name" value="PAXILLIN-LIKE PROTEIN 1"/>
    <property type="match status" value="1"/>
</dbReference>
<keyword evidence="3 6" id="KW-0732">Signal</keyword>
<feature type="compositionally biased region" description="Basic and acidic residues" evidence="5">
    <location>
        <begin position="855"/>
        <end position="865"/>
    </location>
</feature>
<evidence type="ECO:0000313" key="9">
    <source>
        <dbReference type="Proteomes" id="UP000269331"/>
    </source>
</evidence>
<reference evidence="8 9" key="1">
    <citation type="journal article" date="2018" name="Genome Biol. Evol.">
        <title>Complete Genome Sequence of Streptococcus ruminantium sp. nov. GUT-187T (=DSM 104980T =JCM 31869T), the Type Strain of S. ruminantium, and Comparison with Genome Sequences of Streptococcus suis Strains.</title>
        <authorList>
            <person name="Tohya M."/>
            <person name="Sekizaki T."/>
            <person name="Miyoshi-Akiyama T."/>
        </authorList>
    </citation>
    <scope>NUCLEOTIDE SEQUENCE [LARGE SCALE GENOMIC DNA]</scope>
    <source>
        <strain evidence="8 9">GUT187T</strain>
    </source>
</reference>
<feature type="compositionally biased region" description="Low complexity" evidence="5">
    <location>
        <begin position="880"/>
        <end position="889"/>
    </location>
</feature>
<dbReference type="Gene3D" id="3.40.50.410">
    <property type="entry name" value="von Willebrand factor, type A domain"/>
    <property type="match status" value="1"/>
</dbReference>
<dbReference type="Pfam" id="PF00746">
    <property type="entry name" value="Gram_pos_anchor"/>
    <property type="match status" value="1"/>
</dbReference>
<feature type="compositionally biased region" description="Pro residues" evidence="5">
    <location>
        <begin position="736"/>
        <end position="748"/>
    </location>
</feature>
<feature type="signal peptide" evidence="6">
    <location>
        <begin position="1"/>
        <end position="19"/>
    </location>
</feature>
<feature type="domain" description="VWFA" evidence="7">
    <location>
        <begin position="163"/>
        <end position="398"/>
    </location>
</feature>
<evidence type="ECO:0000256" key="6">
    <source>
        <dbReference type="SAM" id="SignalP"/>
    </source>
</evidence>
<feature type="compositionally biased region" description="Low complexity" evidence="5">
    <location>
        <begin position="691"/>
        <end position="706"/>
    </location>
</feature>
<feature type="compositionally biased region" description="Basic and acidic residues" evidence="5">
    <location>
        <begin position="804"/>
        <end position="831"/>
    </location>
</feature>
<evidence type="ECO:0000313" key="8">
    <source>
        <dbReference type="EMBL" id="BBA93523.1"/>
    </source>
</evidence>
<evidence type="ECO:0000256" key="4">
    <source>
        <dbReference type="ARBA" id="ARBA00023088"/>
    </source>
</evidence>
<feature type="chain" id="PRO_5038599994" evidence="6">
    <location>
        <begin position="20"/>
        <end position="951"/>
    </location>
</feature>
<protein>
    <submittedName>
        <fullName evidence="8">VWA domain-containing protein</fullName>
    </submittedName>
</protein>
<keyword evidence="1" id="KW-0134">Cell wall</keyword>
<proteinExistence type="predicted"/>
<dbReference type="InterPro" id="IPR002035">
    <property type="entry name" value="VWF_A"/>
</dbReference>
<organism evidence="8 9">
    <name type="scientific">Streptococcus ruminantium</name>
    <dbReference type="NCBI Taxonomy" id="1917441"/>
    <lineage>
        <taxon>Bacteria</taxon>
        <taxon>Bacillati</taxon>
        <taxon>Bacillota</taxon>
        <taxon>Bacilli</taxon>
        <taxon>Lactobacillales</taxon>
        <taxon>Streptococcaceae</taxon>
        <taxon>Streptococcus</taxon>
    </lineage>
</organism>
<dbReference type="InterPro" id="IPR036465">
    <property type="entry name" value="vWFA_dom_sf"/>
</dbReference>
<evidence type="ECO:0000256" key="3">
    <source>
        <dbReference type="ARBA" id="ARBA00022729"/>
    </source>
</evidence>
<dbReference type="PROSITE" id="PS50234">
    <property type="entry name" value="VWFA"/>
    <property type="match status" value="1"/>
</dbReference>
<sequence length="951" mass="106195">MSIGLVSVGTMFMATTVSGAEITSTSSTPTESRESQPTTPTGNTEQVENEETAVSSVTSGSADNGQEQAGEVASAVPVALTSATGTAPVVEEPKTIEVEKLQVEKEKSTLEVKDGEGTAKLIKHRDDKSREIFDVSRDVKVNNDDTLDVTLTVQPKQIDEGAEVMVLLDVSKKMTEDSFKTAKENIKKLVNTLTSKASDGKSSNARNTVRLITFYNKVNEPVYLTPETVNTEIDKARVFAKEDRNWGVDLQGAIHRARQAFNSTGEKKSGKRQHIVLFSQGESTFSYDIKKDKEKLSKIQVDGPVTYSNPLLPWPFYFDTTTKTHNFVKDADKFTQFLDKVGISQFKNAVKGMASTGNSLFSLGNRWLGIKNPLDYITLADLDTKELKESEFDYSNRLGEGYNFRSYYNRVTDTVGLKSTIESEVKKNLKKLESKEASSWLSTLGLKTASDSVRDWFIGKALDHLFYRRQYQFYNHNLSAQAEAKIARDEGILFYSFDVTKPDTAKTYDKFDEYLKKMSEGSKFLEEKDLTTPDKFKDILKEVTITDTFGENVSVVDGSFDKARAKHTAKSNSSSRSSGWGWPFGIISSILGTNTKESLTWTINKDELTKAFEGRKPVTFTYKLKVNKDKFSKSTGVATNKEATYQTIISNTTSYKINDKEVKDKKLEDVKVRYTKETIPVPKVEKENVGPQTPQEQPLQPLSPEVPAVPAPEVPKTETEPIVPHLPEKPQEEPQQPQPEAPVVPAPEAPKTETEPRNPQRPERPQEGIQPRRPEVPSDPRPEVPKTETEPRNPQRPEMPQEDSQPRRPEVPSDPRPEVPKTETESHKPQRPEMPQEDSQPRRPEVPVVPTPEAPKTESESRKPQLSETLQEDSQRSLHSEVPSVSSPETPKDGTIKQDASLLPISKAKAVRQLPQTGDKDRPDVVYTVAALTVLGAIGLLKKKRRDDQID</sequence>
<evidence type="ECO:0000256" key="1">
    <source>
        <dbReference type="ARBA" id="ARBA00022512"/>
    </source>
</evidence>
<dbReference type="SUPFAM" id="SSF53300">
    <property type="entry name" value="vWA-like"/>
    <property type="match status" value="1"/>
</dbReference>
<dbReference type="EMBL" id="AP018400">
    <property type="protein sequence ID" value="BBA93523.1"/>
    <property type="molecule type" value="Genomic_DNA"/>
</dbReference>